<evidence type="ECO:0000313" key="2">
    <source>
        <dbReference type="Proteomes" id="UP000054886"/>
    </source>
</evidence>
<sequence length="238" mass="27448">MVNFYGDSIGEKVEDGDKVRTERLFTESKEIPTVKVSDLPSGYKVLQIPEVTERIGEYRNKFLKYYERTYVKISEYKARKKNELDDRVQYLKKNIFVDKYENEELLAPISLLGLGAFFTGRILTNPTNWGYGALLIKGQPTFFGMFMSSVPARIILPIFLAGYTFNKFLPVTSSKFMETCERDVLPKNVTKAIKDSKRQLYTEGLVNTRKTISQAVYRNCEDAVHGVRMSIAEQLDKW</sequence>
<dbReference type="VEuPathDB" id="FungiDB:CAGL0G06600g"/>
<gene>
    <name evidence="1" type="ORF">AO440_001757</name>
</gene>
<dbReference type="VEuPathDB" id="FungiDB:B1J91_G06600g"/>
<organism evidence="1 2">
    <name type="scientific">Candida glabrata</name>
    <name type="common">Yeast</name>
    <name type="synonym">Torulopsis glabrata</name>
    <dbReference type="NCBI Taxonomy" id="5478"/>
    <lineage>
        <taxon>Eukaryota</taxon>
        <taxon>Fungi</taxon>
        <taxon>Dikarya</taxon>
        <taxon>Ascomycota</taxon>
        <taxon>Saccharomycotina</taxon>
        <taxon>Saccharomycetes</taxon>
        <taxon>Saccharomycetales</taxon>
        <taxon>Saccharomycetaceae</taxon>
        <taxon>Nakaseomyces</taxon>
    </lineage>
</organism>
<reference evidence="1 2" key="1">
    <citation type="submission" date="2015-10" db="EMBL/GenBank/DDBJ databases">
        <title>Draft genomes sequences of Candida glabrata isolates 1A, 1B, 2A, 2B, 3A and 3B.</title>
        <authorList>
            <person name="Haavelsrud O.E."/>
            <person name="Gaustad P."/>
        </authorList>
    </citation>
    <scope>NUCLEOTIDE SEQUENCE [LARGE SCALE GENOMIC DNA]</scope>
    <source>
        <strain evidence="1">910700640</strain>
    </source>
</reference>
<dbReference type="VEuPathDB" id="FungiDB:GVI51_G06413"/>
<comment type="caution">
    <text evidence="1">The sequence shown here is derived from an EMBL/GenBank/DDBJ whole genome shotgun (WGS) entry which is preliminary data.</text>
</comment>
<dbReference type="AlphaFoldDB" id="A0A0W0D5Q1"/>
<evidence type="ECO:0000313" key="1">
    <source>
        <dbReference type="EMBL" id="KTB07183.1"/>
    </source>
</evidence>
<protein>
    <submittedName>
        <fullName evidence="1">MICOS complex subunit MIC27</fullName>
    </submittedName>
</protein>
<name>A0A0W0D5Q1_CANGB</name>
<dbReference type="EMBL" id="LLZZ01000108">
    <property type="protein sequence ID" value="KTB07183.1"/>
    <property type="molecule type" value="Genomic_DNA"/>
</dbReference>
<accession>A0A0W0D5Q1</accession>
<proteinExistence type="predicted"/>
<dbReference type="VEuPathDB" id="FungiDB:GWK60_G06347"/>
<dbReference type="Proteomes" id="UP000054886">
    <property type="component" value="Unassembled WGS sequence"/>
</dbReference>